<gene>
    <name evidence="1" type="ORF">SAMEA4873652_01071</name>
</gene>
<protein>
    <submittedName>
        <fullName evidence="1">Uncharacterized protein</fullName>
    </submittedName>
</protein>
<dbReference type="AlphaFoldDB" id="A0A486NW09"/>
<name>A0A486NW09_KLEPN</name>
<accession>A0A486NW09</accession>
<sequence>MCRHFAGWRLRLTRPTGSTGDLRFPGPASAAPPGNLSAPYPPFRRVAAAPYPAYGVYRRSSLPRPGKRCAGGQSIGAVPAISPGGGCALPGQGFVRPVTHLPTCATETAGAGGLKIAETFPEGRGSPHGCGLRAVFCRDAASARPAACRDKSKVPRSGDFAGRSPGVQGAAATGRPLCAPCAIRDRTQKINRERNLPGINIEAVALPNVVALPNIVRTGTFPVVPLFRRVAAAPYPAYNDCRAIRLGRRLNPARRRCRQTPAAPDASWHWPPAARSTAQSA</sequence>
<proteinExistence type="predicted"/>
<evidence type="ECO:0000313" key="1">
    <source>
        <dbReference type="EMBL" id="VGL64654.1"/>
    </source>
</evidence>
<organism evidence="1">
    <name type="scientific">Klebsiella pneumoniae</name>
    <dbReference type="NCBI Taxonomy" id="573"/>
    <lineage>
        <taxon>Bacteria</taxon>
        <taxon>Pseudomonadati</taxon>
        <taxon>Pseudomonadota</taxon>
        <taxon>Gammaproteobacteria</taxon>
        <taxon>Enterobacterales</taxon>
        <taxon>Enterobacteriaceae</taxon>
        <taxon>Klebsiella/Raoultella group</taxon>
        <taxon>Klebsiella</taxon>
        <taxon>Klebsiella pneumoniae complex</taxon>
    </lineage>
</organism>
<reference evidence="1" key="1">
    <citation type="submission" date="2019-03" db="EMBL/GenBank/DDBJ databases">
        <authorList>
            <consortium name="Pathogen Informatics"/>
        </authorList>
    </citation>
    <scope>NUCLEOTIDE SEQUENCE</scope>
    <source>
        <strain evidence="1">5012STDY7626450</strain>
    </source>
</reference>
<dbReference type="EMBL" id="CAAHCV010000003">
    <property type="protein sequence ID" value="VGL64654.1"/>
    <property type="molecule type" value="Genomic_DNA"/>
</dbReference>